<organism evidence="1 2">
    <name type="scientific">Marinobacter maroccanus</name>
    <dbReference type="NCBI Taxonomy" id="2055143"/>
    <lineage>
        <taxon>Bacteria</taxon>
        <taxon>Pseudomonadati</taxon>
        <taxon>Pseudomonadota</taxon>
        <taxon>Gammaproteobacteria</taxon>
        <taxon>Pseudomonadales</taxon>
        <taxon>Marinobacteraceae</taxon>
        <taxon>Marinobacter</taxon>
    </lineage>
</organism>
<dbReference type="EMBL" id="PSSX01000022">
    <property type="protein sequence ID" value="PPI82758.1"/>
    <property type="molecule type" value="Genomic_DNA"/>
</dbReference>
<keyword evidence="2" id="KW-1185">Reference proteome</keyword>
<dbReference type="AlphaFoldDB" id="A0A2S5Z606"/>
<comment type="caution">
    <text evidence="1">The sequence shown here is derived from an EMBL/GenBank/DDBJ whole genome shotgun (WGS) entry which is preliminary data.</text>
</comment>
<evidence type="ECO:0000313" key="1">
    <source>
        <dbReference type="EMBL" id="PPI82758.1"/>
    </source>
</evidence>
<accession>A0A2S5Z606</accession>
<dbReference type="Proteomes" id="UP000239917">
    <property type="component" value="Unassembled WGS sequence"/>
</dbReference>
<protein>
    <submittedName>
        <fullName evidence="1">Uncharacterized protein</fullName>
    </submittedName>
</protein>
<evidence type="ECO:0000313" key="2">
    <source>
        <dbReference type="Proteomes" id="UP000239917"/>
    </source>
</evidence>
<sequence length="79" mass="8577">MNCVALFLPQILGSGAGLCSRTVCSMDAAAKPTWMYSRRVLEHSPAPDLPPSPDSKLTAVNFLTNMPPPRLKSPYLPLH</sequence>
<proteinExistence type="predicted"/>
<name>A0A2S5Z606_9GAMM</name>
<reference evidence="1 2" key="1">
    <citation type="submission" date="2018-01" db="EMBL/GenBank/DDBJ databases">
        <title>Complete genome sequences of the type strains of Marinobacter flavimaris and Marinobacter maroccanus.</title>
        <authorList>
            <person name="Palau M."/>
            <person name="Boujida N."/>
            <person name="Manresa A."/>
            <person name="Minana-Galbis D."/>
        </authorList>
    </citation>
    <scope>NUCLEOTIDE SEQUENCE [LARGE SCALE GENOMIC DNA]</scope>
    <source>
        <strain evidence="1 2">N4</strain>
    </source>
</reference>
<gene>
    <name evidence="1" type="ORF">KEHDKFFH_17685</name>
</gene>